<evidence type="ECO:0000256" key="14">
    <source>
        <dbReference type="ARBA" id="ARBA00047712"/>
    </source>
</evidence>
<dbReference type="AlphaFoldDB" id="A0A559T925"/>
<dbReference type="GO" id="GO:0051537">
    <property type="term" value="F:2 iron, 2 sulfur cluster binding"/>
    <property type="evidence" value="ECO:0007669"/>
    <property type="project" value="UniProtKB-UniRule"/>
</dbReference>
<comment type="caution">
    <text evidence="19">The sequence shown here is derived from an EMBL/GenBank/DDBJ whole genome shotgun (WGS) entry which is preliminary data.</text>
</comment>
<evidence type="ECO:0000256" key="12">
    <source>
        <dbReference type="ARBA" id="ARBA00023075"/>
    </source>
</evidence>
<keyword evidence="12" id="KW-0830">Ubiquinone</keyword>
<sequence>MTDVNEGRQHRRSVKDEGYFRPLGSMLTMATIHVDGKEYDVDGADNLLQACLSLGLDIPYFCWHPALGSVGACRQCAVKQYQNADDTRGRLVMSCMTPASDGTFISIDDAEAKQFRESVVEWLMTNHPHDCPVCEEGGNCHLQDMTVMTGHSFRKYRFSKRTHNNQELGPFISHEMNRCIACYRCVRYYKDYADGTDFGVYGAHDNVYFGRPESGTLESEFSGNLVEVCPTGVFTDKTHSERYNRKWDMQFAPSICQQCSIGCNTSPGERYGELRRIENRYNGSVNHYFLCDRGRFGYGYVNLKDRPRQPQQLRGNDWMTLNAEQAMQGAADILRQAKKTIGIGSPRASLESNFALRELVGAENFYTGISQAEQQRLSLMLNVLKNSGVYTPTLREIESYDAVLVLGEDLTQTGARIALSVRQAVKGKARAMAAAQRVADWQIAAVQTIGQHAKHPLFVTNVDNTRLDDIAAWNYRAPVDEQARLGFAIAHALDESAPAVSDLAEGLSKKIDVIVQALAGAQKPLIVTGSNAGSEAIIEAAANIAKALKGRGSNVGITFVAAAANSLGVAMIGGGSLDEALEQLESGAADTAIVMENDLYRHAPAAKVDAALAKVSNLIVADHQRTSVMDKANLILSAASFAESDGTLVNQEGRAQRFFQVYDPAYYDDAKKNIHSVMLESWRWMHSLHSTYTSRHVDWTQLDDVIEACVAALPQLQGIVDAAPDANFRISGQKLARSPHRYSGRTAMRANISVHEPRQPQDKDTMFAFSMEGNNSPLADRQQIPFAWAPGWNSPQAWNKFQAEVGGKLRHGDPGIRLIEAGEGNLAYFTGIPAAFNAEGWRVAPYYHLFGSDEMSQRSAVIQQRMPQAYVMVNVADAAQLGVNAGALVEFSCAGQTLRLPVRLSETLSQGQVGLPLGLPGIPPILVGATVENLREAAR</sequence>
<keyword evidence="10 15" id="KW-0411">Iron-sulfur</keyword>
<dbReference type="InterPro" id="IPR009010">
    <property type="entry name" value="Asp_de-COase-like_dom_sf"/>
</dbReference>
<dbReference type="InterPro" id="IPR006963">
    <property type="entry name" value="Mopterin_OxRdtase_4Fe-4S_dom"/>
</dbReference>
<dbReference type="Pfam" id="PF13510">
    <property type="entry name" value="Fer2_4"/>
    <property type="match status" value="1"/>
</dbReference>
<dbReference type="Gene3D" id="2.40.40.20">
    <property type="match status" value="1"/>
</dbReference>
<dbReference type="Gene3D" id="3.10.20.740">
    <property type="match status" value="1"/>
</dbReference>
<feature type="domain" description="4Fe-4S His(Cys)3-ligated-type" evidence="18">
    <location>
        <begin position="111"/>
        <end position="150"/>
    </location>
</feature>
<gene>
    <name evidence="19" type="ORF">FHU10_3687</name>
</gene>
<dbReference type="InterPro" id="IPR054351">
    <property type="entry name" value="NADH_UbQ_OxRdtase_ferredoxin"/>
</dbReference>
<dbReference type="PANTHER" id="PTHR43105">
    <property type="entry name" value="RESPIRATORY NITRATE REDUCTASE"/>
    <property type="match status" value="1"/>
</dbReference>
<dbReference type="Gene3D" id="3.30.200.210">
    <property type="match status" value="1"/>
</dbReference>
<evidence type="ECO:0000256" key="2">
    <source>
        <dbReference type="ARBA" id="ARBA00002378"/>
    </source>
</evidence>
<feature type="domain" description="2Fe-2S ferredoxin-type" evidence="16">
    <location>
        <begin position="28"/>
        <end position="111"/>
    </location>
</feature>
<accession>A0A559T925</accession>
<dbReference type="SMART" id="SM00929">
    <property type="entry name" value="NADH-G_4Fe-4S_3"/>
    <property type="match status" value="1"/>
</dbReference>
<dbReference type="Pfam" id="PF22117">
    <property type="entry name" value="Fer4_Nqo3"/>
    <property type="match status" value="1"/>
</dbReference>
<dbReference type="EMBL" id="VISQ01000001">
    <property type="protein sequence ID" value="TVZ71079.1"/>
    <property type="molecule type" value="Genomic_DNA"/>
</dbReference>
<dbReference type="GO" id="GO:0042773">
    <property type="term" value="P:ATP synthesis coupled electron transport"/>
    <property type="evidence" value="ECO:0007669"/>
    <property type="project" value="InterPro"/>
</dbReference>
<evidence type="ECO:0000259" key="16">
    <source>
        <dbReference type="PROSITE" id="PS51085"/>
    </source>
</evidence>
<dbReference type="SUPFAM" id="SSF54862">
    <property type="entry name" value="4Fe-4S ferredoxins"/>
    <property type="match status" value="1"/>
</dbReference>
<keyword evidence="6 15" id="KW-0874">Quinone</keyword>
<dbReference type="InterPro" id="IPR036010">
    <property type="entry name" value="2Fe-2S_ferredoxin-like_sf"/>
</dbReference>
<evidence type="ECO:0000256" key="4">
    <source>
        <dbReference type="ARBA" id="ARBA00022485"/>
    </source>
</evidence>
<comment type="function">
    <text evidence="15">NDH-1 shuttles electrons from NADH, via FMN and iron-sulfur (Fe-S) centers, to quinones in the respiratory chain. Couples the redox reaction to proton translocation (for every two electrons transferred, four hydrogen ions are translocated across the cytoplasmic membrane), and thus conserves the redox energy in a proton gradient.</text>
</comment>
<dbReference type="InterPro" id="IPR001041">
    <property type="entry name" value="2Fe-2S_ferredoxin-type"/>
</dbReference>
<dbReference type="FunFam" id="3.30.200.210:FF:000004">
    <property type="entry name" value="NADH-quinone oxidoreductase"/>
    <property type="match status" value="1"/>
</dbReference>
<proteinExistence type="inferred from homology"/>
<reference evidence="19" key="2">
    <citation type="submission" date="2019-08" db="EMBL/GenBank/DDBJ databases">
        <title>Investigation of anaerobic lignin degradation for improved lignocellulosic biofuels.</title>
        <authorList>
            <person name="Deangelis K.PhD."/>
        </authorList>
    </citation>
    <scope>NUCLEOTIDE SEQUENCE [LARGE SCALE GENOMIC DNA]</scope>
    <source>
        <strain evidence="19">128R</strain>
    </source>
</reference>
<dbReference type="GO" id="GO:0051539">
    <property type="term" value="F:4 iron, 4 sulfur cluster binding"/>
    <property type="evidence" value="ECO:0007669"/>
    <property type="project" value="UniProtKB-KW"/>
</dbReference>
<dbReference type="PROSITE" id="PS00641">
    <property type="entry name" value="COMPLEX1_75K_1"/>
    <property type="match status" value="1"/>
</dbReference>
<evidence type="ECO:0000256" key="3">
    <source>
        <dbReference type="ARBA" id="ARBA00005404"/>
    </source>
</evidence>
<dbReference type="Pfam" id="PF10588">
    <property type="entry name" value="NADH-G_4Fe-4S_3"/>
    <property type="match status" value="1"/>
</dbReference>
<dbReference type="SUPFAM" id="SSF54292">
    <property type="entry name" value="2Fe-2S ferredoxin-like"/>
    <property type="match status" value="1"/>
</dbReference>
<dbReference type="CDD" id="cd00207">
    <property type="entry name" value="fer2"/>
    <property type="match status" value="1"/>
</dbReference>
<dbReference type="GO" id="GO:0048038">
    <property type="term" value="F:quinone binding"/>
    <property type="evidence" value="ECO:0007669"/>
    <property type="project" value="UniProtKB-UniRule"/>
</dbReference>
<dbReference type="GO" id="GO:0016020">
    <property type="term" value="C:membrane"/>
    <property type="evidence" value="ECO:0007669"/>
    <property type="project" value="InterPro"/>
</dbReference>
<evidence type="ECO:0000256" key="5">
    <source>
        <dbReference type="ARBA" id="ARBA00022714"/>
    </source>
</evidence>
<evidence type="ECO:0000256" key="8">
    <source>
        <dbReference type="ARBA" id="ARBA00022967"/>
    </source>
</evidence>
<keyword evidence="9 15" id="KW-0408">Iron</keyword>
<protein>
    <recommendedName>
        <fullName evidence="15">NADH-quinone oxidoreductase</fullName>
        <ecNumber evidence="15">7.1.1.-</ecNumber>
    </recommendedName>
</protein>
<evidence type="ECO:0000256" key="1">
    <source>
        <dbReference type="ARBA" id="ARBA00001966"/>
    </source>
</evidence>
<comment type="cofactor">
    <cofactor evidence="1 15">
        <name>[4Fe-4S] cluster</name>
        <dbReference type="ChEBI" id="CHEBI:49883"/>
    </cofactor>
</comment>
<evidence type="ECO:0000256" key="11">
    <source>
        <dbReference type="ARBA" id="ARBA00023027"/>
    </source>
</evidence>
<dbReference type="InterPro" id="IPR019574">
    <property type="entry name" value="NADH_UbQ_OxRdtase_Gsu_4Fe4S-bd"/>
</dbReference>
<evidence type="ECO:0000256" key="10">
    <source>
        <dbReference type="ARBA" id="ARBA00023014"/>
    </source>
</evidence>
<evidence type="ECO:0000256" key="7">
    <source>
        <dbReference type="ARBA" id="ARBA00022723"/>
    </source>
</evidence>
<dbReference type="InterPro" id="IPR006656">
    <property type="entry name" value="Mopterin_OxRdtase"/>
</dbReference>
<dbReference type="SMART" id="SM00926">
    <property type="entry name" value="Molybdop_Fe4S4"/>
    <property type="match status" value="1"/>
</dbReference>
<evidence type="ECO:0000256" key="6">
    <source>
        <dbReference type="ARBA" id="ARBA00022719"/>
    </source>
</evidence>
<dbReference type="Pfam" id="PF00384">
    <property type="entry name" value="Molybdopterin"/>
    <property type="match status" value="1"/>
</dbReference>
<dbReference type="GO" id="GO:0008137">
    <property type="term" value="F:NADH dehydrogenase (ubiquinone) activity"/>
    <property type="evidence" value="ECO:0007669"/>
    <property type="project" value="UniProtKB-UniRule"/>
</dbReference>
<dbReference type="InterPro" id="IPR000283">
    <property type="entry name" value="NADH_UbQ_OxRdtase_75kDa_su_CS"/>
</dbReference>
<dbReference type="GO" id="GO:0003954">
    <property type="term" value="F:NADH dehydrogenase activity"/>
    <property type="evidence" value="ECO:0007669"/>
    <property type="project" value="TreeGrafter"/>
</dbReference>
<name>A0A559T925_SERFO</name>
<dbReference type="InterPro" id="IPR050123">
    <property type="entry name" value="Prok_molybdopt-oxidoreductase"/>
</dbReference>
<evidence type="ECO:0000313" key="19">
    <source>
        <dbReference type="EMBL" id="TVZ71079.1"/>
    </source>
</evidence>
<evidence type="ECO:0000256" key="13">
    <source>
        <dbReference type="ARBA" id="ARBA00026021"/>
    </source>
</evidence>
<dbReference type="PROSITE" id="PS51669">
    <property type="entry name" value="4FE4S_MOW_BIS_MGD"/>
    <property type="match status" value="1"/>
</dbReference>
<evidence type="ECO:0000259" key="18">
    <source>
        <dbReference type="PROSITE" id="PS51839"/>
    </source>
</evidence>
<dbReference type="FunFam" id="2.40.40.20:FF:000014">
    <property type="entry name" value="NADH-quinone oxidoreductase"/>
    <property type="match status" value="1"/>
</dbReference>
<dbReference type="PROSITE" id="PS51839">
    <property type="entry name" value="4FE4S_HC3"/>
    <property type="match status" value="1"/>
</dbReference>
<comment type="function">
    <text evidence="2">NDH-1 shuttles electrons from NADH, via FMN and iron-sulfur (Fe-S) centers, to quinones in the respiratory chain. The immediate electron acceptor for the enzyme in this species is believed to be ubiquinone. Couples the redox reaction to proton translocation (for every two electrons transferred, four hydrogen ions are translocated across the cytoplasmic membrane), and thus conserves the redox energy in a proton gradient.</text>
</comment>
<keyword evidence="4 15" id="KW-0004">4Fe-4S</keyword>
<dbReference type="GO" id="GO:0046872">
    <property type="term" value="F:metal ion binding"/>
    <property type="evidence" value="ECO:0007669"/>
    <property type="project" value="UniProtKB-UniRule"/>
</dbReference>
<dbReference type="CDD" id="cd02788">
    <property type="entry name" value="MopB_CT_NDH-1_NuoG2-N7"/>
    <property type="match status" value="1"/>
</dbReference>
<feature type="domain" description="4Fe-4S Mo/W bis-MGD-type" evidence="17">
    <location>
        <begin position="249"/>
        <end position="305"/>
    </location>
</feature>
<keyword evidence="5 15" id="KW-0001">2Fe-2S</keyword>
<dbReference type="NCBIfam" id="TIGR01973">
    <property type="entry name" value="NuoG"/>
    <property type="match status" value="1"/>
</dbReference>
<keyword evidence="11 15" id="KW-0520">NAD</keyword>
<evidence type="ECO:0000256" key="9">
    <source>
        <dbReference type="ARBA" id="ARBA00023004"/>
    </source>
</evidence>
<comment type="similarity">
    <text evidence="3 15">Belongs to the complex I 75 kDa subunit family.</text>
</comment>
<dbReference type="SUPFAM" id="SSF53706">
    <property type="entry name" value="Formate dehydrogenase/DMSO reductase, domains 1-3"/>
    <property type="match status" value="1"/>
</dbReference>
<comment type="catalytic activity">
    <reaction evidence="14 15">
        <text>a quinone + NADH + 5 H(+)(in) = a quinol + NAD(+) + 4 H(+)(out)</text>
        <dbReference type="Rhea" id="RHEA:57888"/>
        <dbReference type="ChEBI" id="CHEBI:15378"/>
        <dbReference type="ChEBI" id="CHEBI:24646"/>
        <dbReference type="ChEBI" id="CHEBI:57540"/>
        <dbReference type="ChEBI" id="CHEBI:57945"/>
        <dbReference type="ChEBI" id="CHEBI:132124"/>
    </reaction>
</comment>
<comment type="cofactor">
    <cofactor evidence="15">
        <name>[2Fe-2S] cluster</name>
        <dbReference type="ChEBI" id="CHEBI:190135"/>
    </cofactor>
    <text evidence="15">Binds 1 [2Fe-2S] cluster per subunit.</text>
</comment>
<dbReference type="SUPFAM" id="SSF50692">
    <property type="entry name" value="ADC-like"/>
    <property type="match status" value="1"/>
</dbReference>
<comment type="subunit">
    <text evidence="13">Composed of 13 different subunits. Subunits NuoCD, E, F, and G constitute the peripheral sector of the complex.</text>
</comment>
<dbReference type="CDD" id="cd02771">
    <property type="entry name" value="MopB_NDH-1_NuoG2-N7"/>
    <property type="match status" value="1"/>
</dbReference>
<dbReference type="PROSITE" id="PS00642">
    <property type="entry name" value="COMPLEX1_75K_2"/>
    <property type="match status" value="1"/>
</dbReference>
<dbReference type="InterPro" id="IPR010228">
    <property type="entry name" value="NADH_UbQ_OxRdtase_Gsu"/>
</dbReference>
<dbReference type="FunFam" id="3.10.20.740:FF:000002">
    <property type="entry name" value="NADH-quinone oxidoreductase"/>
    <property type="match status" value="1"/>
</dbReference>
<keyword evidence="7 15" id="KW-0479">Metal-binding</keyword>
<keyword evidence="8 15" id="KW-1278">Translocase</keyword>
<evidence type="ECO:0000259" key="17">
    <source>
        <dbReference type="PROSITE" id="PS51669"/>
    </source>
</evidence>
<dbReference type="FunFam" id="3.40.50.740:FF:000006">
    <property type="entry name" value="NADH-quinone oxidoreductase"/>
    <property type="match status" value="1"/>
</dbReference>
<dbReference type="Gene3D" id="3.40.50.740">
    <property type="match status" value="1"/>
</dbReference>
<dbReference type="PROSITE" id="PS00643">
    <property type="entry name" value="COMPLEX1_75K_3"/>
    <property type="match status" value="1"/>
</dbReference>
<dbReference type="PROSITE" id="PS51085">
    <property type="entry name" value="2FE2S_FER_2"/>
    <property type="match status" value="1"/>
</dbReference>
<dbReference type="Pfam" id="PF04879">
    <property type="entry name" value="Molybdop_Fe4S4"/>
    <property type="match status" value="1"/>
</dbReference>
<reference evidence="19" key="1">
    <citation type="submission" date="2019-06" db="EMBL/GenBank/DDBJ databases">
        <authorList>
            <person name="Deangelis K."/>
            <person name="Huntemann M."/>
            <person name="Clum A."/>
            <person name="Pillay M."/>
            <person name="Palaniappan K."/>
            <person name="Varghese N."/>
            <person name="Mikhailova N."/>
            <person name="Stamatis D."/>
            <person name="Reddy T."/>
            <person name="Daum C."/>
            <person name="Shapiro N."/>
            <person name="Ivanova N."/>
            <person name="Kyrpides N."/>
            <person name="Woyke T."/>
        </authorList>
    </citation>
    <scope>NUCLEOTIDE SEQUENCE [LARGE SCALE GENOMIC DNA]</scope>
    <source>
        <strain evidence="19">128R</strain>
    </source>
</reference>
<organism evidence="19">
    <name type="scientific">Serratia fonticola</name>
    <dbReference type="NCBI Taxonomy" id="47917"/>
    <lineage>
        <taxon>Bacteria</taxon>
        <taxon>Pseudomonadati</taxon>
        <taxon>Pseudomonadota</taxon>
        <taxon>Gammaproteobacteria</taxon>
        <taxon>Enterobacterales</taxon>
        <taxon>Yersiniaceae</taxon>
        <taxon>Serratia</taxon>
    </lineage>
</organism>
<evidence type="ECO:0000256" key="15">
    <source>
        <dbReference type="RuleBase" id="RU003525"/>
    </source>
</evidence>
<dbReference type="EC" id="7.1.1.-" evidence="15"/>
<dbReference type="PANTHER" id="PTHR43105:SF10">
    <property type="entry name" value="NADH-QUINONE OXIDOREDUCTASE SUBUNIT G"/>
    <property type="match status" value="1"/>
</dbReference>